<organism evidence="2 3">
    <name type="scientific">Enhygromyxa salina</name>
    <dbReference type="NCBI Taxonomy" id="215803"/>
    <lineage>
        <taxon>Bacteria</taxon>
        <taxon>Pseudomonadati</taxon>
        <taxon>Myxococcota</taxon>
        <taxon>Polyangia</taxon>
        <taxon>Nannocystales</taxon>
        <taxon>Nannocystaceae</taxon>
        <taxon>Enhygromyxa</taxon>
    </lineage>
</organism>
<feature type="chain" id="PRO_5015485246" evidence="1">
    <location>
        <begin position="27"/>
        <end position="472"/>
    </location>
</feature>
<dbReference type="Gene3D" id="2.130.10.10">
    <property type="entry name" value="YVTN repeat-like/Quinoprotein amine dehydrogenase"/>
    <property type="match status" value="1"/>
</dbReference>
<evidence type="ECO:0000256" key="1">
    <source>
        <dbReference type="SAM" id="SignalP"/>
    </source>
</evidence>
<dbReference type="InterPro" id="IPR015943">
    <property type="entry name" value="WD40/YVTN_repeat-like_dom_sf"/>
</dbReference>
<evidence type="ECO:0000313" key="2">
    <source>
        <dbReference type="EMBL" id="PRP91506.1"/>
    </source>
</evidence>
<dbReference type="EMBL" id="PVNK01000240">
    <property type="protein sequence ID" value="PRP91506.1"/>
    <property type="molecule type" value="Genomic_DNA"/>
</dbReference>
<protein>
    <submittedName>
        <fullName evidence="2">Uncharacterized protein</fullName>
    </submittedName>
</protein>
<gene>
    <name evidence="2" type="ORF">ENSA5_54800</name>
</gene>
<keyword evidence="3" id="KW-1185">Reference proteome</keyword>
<keyword evidence="1" id="KW-0732">Signal</keyword>
<evidence type="ECO:0000313" key="3">
    <source>
        <dbReference type="Proteomes" id="UP000237968"/>
    </source>
</evidence>
<sequence>MSGLGPRSLSLCIVALVAGASLSSCAQDELAALDRLGQPTGLAQTPDGRRLFVTNGNWDRSRTSSALVVLDLDAVELGIAEPRGAGQALEPGRPCRDHGEDARVECDPSLVIDAELGVRLPSGAGNIAIDRPGGQGPLRLLIPTRVDPGLTWIDVFGEGLGDEGELRLDCGQAEDRFCDRLHRLDDVSADPSRLVVDDQGFRFAYLPHLLGRRLTLIALDGERGPEIVDVESNFFREDDLFDSGLGGGFAVIERACDVESGNVPELTLDCARPFLLATHRFWPGVRGFRVAPGLDVIIGGGDVRILGPNIEAAEPKPLMGGMAFEDPEQGDRLLVVHTTPPALSRVDTSLDDEGAVGADVLATVSLCTNPNLVRVHRPSLDGGLGPPLALVTCYGSDQLAIVDLNPFILVKTLDLGDGPNEMLIDDARDWLFVANTAEGTISIVDLDAGNPSYLEEIATLGLGTDSRTDSPL</sequence>
<feature type="signal peptide" evidence="1">
    <location>
        <begin position="1"/>
        <end position="26"/>
    </location>
</feature>
<dbReference type="PROSITE" id="PS51257">
    <property type="entry name" value="PROKAR_LIPOPROTEIN"/>
    <property type="match status" value="1"/>
</dbReference>
<name>A0A2S9XF57_9BACT</name>
<comment type="caution">
    <text evidence="2">The sequence shown here is derived from an EMBL/GenBank/DDBJ whole genome shotgun (WGS) entry which is preliminary data.</text>
</comment>
<proteinExistence type="predicted"/>
<dbReference type="RefSeq" id="WP_106394690.1">
    <property type="nucleotide sequence ID" value="NZ_PVNK01000240.1"/>
</dbReference>
<dbReference type="OrthoDB" id="5392326at2"/>
<dbReference type="SUPFAM" id="SSF75011">
    <property type="entry name" value="3-carboxy-cis,cis-mucoante lactonizing enzyme"/>
    <property type="match status" value="1"/>
</dbReference>
<accession>A0A2S9XF57</accession>
<dbReference type="AlphaFoldDB" id="A0A2S9XF57"/>
<reference evidence="2 3" key="1">
    <citation type="submission" date="2018-03" db="EMBL/GenBank/DDBJ databases">
        <title>Draft Genome Sequences of the Obligatory Marine Myxobacteria Enhygromyxa salina SWB005.</title>
        <authorList>
            <person name="Poehlein A."/>
            <person name="Moghaddam J.A."/>
            <person name="Harms H."/>
            <person name="Alanjari M."/>
            <person name="Koenig G.M."/>
            <person name="Daniel R."/>
            <person name="Schaeberle T.F."/>
        </authorList>
    </citation>
    <scope>NUCLEOTIDE SEQUENCE [LARGE SCALE GENOMIC DNA]</scope>
    <source>
        <strain evidence="2 3">SWB005</strain>
    </source>
</reference>
<dbReference type="Proteomes" id="UP000237968">
    <property type="component" value="Unassembled WGS sequence"/>
</dbReference>